<dbReference type="SUPFAM" id="SSF51735">
    <property type="entry name" value="NAD(P)-binding Rossmann-fold domains"/>
    <property type="match status" value="1"/>
</dbReference>
<dbReference type="GO" id="GO:0051287">
    <property type="term" value="F:NAD binding"/>
    <property type="evidence" value="ECO:0007669"/>
    <property type="project" value="InterPro"/>
</dbReference>
<feature type="domain" description="D-isomer specific 2-hydroxyacid dehydrogenase NAD-binding" evidence="2">
    <location>
        <begin position="382"/>
        <end position="457"/>
    </location>
</feature>
<dbReference type="InterPro" id="IPR036291">
    <property type="entry name" value="NAD(P)-bd_dom_sf"/>
</dbReference>
<gene>
    <name evidence="3" type="ORF">GIB67_037182</name>
</gene>
<evidence type="ECO:0000256" key="1">
    <source>
        <dbReference type="SAM" id="MobiDB-lite"/>
    </source>
</evidence>
<dbReference type="Proteomes" id="UP000541444">
    <property type="component" value="Unassembled WGS sequence"/>
</dbReference>
<evidence type="ECO:0000313" key="4">
    <source>
        <dbReference type="Proteomes" id="UP000541444"/>
    </source>
</evidence>
<name>A0A7J7MRP0_9MAGN</name>
<feature type="region of interest" description="Disordered" evidence="1">
    <location>
        <begin position="351"/>
        <end position="375"/>
    </location>
</feature>
<comment type="caution">
    <text evidence="3">The sequence shown here is derived from an EMBL/GenBank/DDBJ whole genome shotgun (WGS) entry which is preliminary data.</text>
</comment>
<keyword evidence="4" id="KW-1185">Reference proteome</keyword>
<evidence type="ECO:0000259" key="2">
    <source>
        <dbReference type="Pfam" id="PF02826"/>
    </source>
</evidence>
<feature type="compositionally biased region" description="Low complexity" evidence="1">
    <location>
        <begin position="351"/>
        <end position="360"/>
    </location>
</feature>
<organism evidence="3 4">
    <name type="scientific">Kingdonia uniflora</name>
    <dbReference type="NCBI Taxonomy" id="39325"/>
    <lineage>
        <taxon>Eukaryota</taxon>
        <taxon>Viridiplantae</taxon>
        <taxon>Streptophyta</taxon>
        <taxon>Embryophyta</taxon>
        <taxon>Tracheophyta</taxon>
        <taxon>Spermatophyta</taxon>
        <taxon>Magnoliopsida</taxon>
        <taxon>Ranunculales</taxon>
        <taxon>Circaeasteraceae</taxon>
        <taxon>Kingdonia</taxon>
    </lineage>
</organism>
<dbReference type="OrthoDB" id="1695874at2759"/>
<dbReference type="EMBL" id="JACGCM010001272">
    <property type="protein sequence ID" value="KAF6157609.1"/>
    <property type="molecule type" value="Genomic_DNA"/>
</dbReference>
<dbReference type="InterPro" id="IPR006140">
    <property type="entry name" value="D-isomer_DH_NAD-bd"/>
</dbReference>
<protein>
    <recommendedName>
        <fullName evidence="2">D-isomer specific 2-hydroxyacid dehydrogenase NAD-binding domain-containing protein</fullName>
    </recommendedName>
</protein>
<dbReference type="Gene3D" id="3.40.50.720">
    <property type="entry name" value="NAD(P)-binding Rossmann-like Domain"/>
    <property type="match status" value="1"/>
</dbReference>
<dbReference type="PANTHER" id="PTHR43254:SF3">
    <property type="entry name" value="C-TERMINAL BINDING PROTEIN AN"/>
    <property type="match status" value="1"/>
</dbReference>
<dbReference type="InterPro" id="IPR045015">
    <property type="entry name" value="AN-like"/>
</dbReference>
<dbReference type="AlphaFoldDB" id="A0A7J7MRP0"/>
<sequence>MGAMMALILTLTTKNPSSDRERSEGDCQNLESTTTDRGRGKGVPMGGFMCDARNAGINPLNPTLIRVVRRGKGTMFLYPTREIFYSYGEGEETLLSNTFNRLHVDIESEDKFVDSHDEEGFIDSSQRSARINETTSDDYCRGRREDDPVTYQLQYFAPNSPIGTNNVPATTTAFNNYNRGLVGYIEKNKGIRVIVGKIIRVLQIDTYRGRRPQDTNQGEQIASAVITAIRTVGQDVKLNIPEFDGKVDANGFMEWLNKVDRILMYKRYGDPKSIILLETKLTEYALNWWNSLENVKLKIVDKYANEFYLFSSQVATTETGTKTEAVEMAKCVETKFKNAIPATTLVPTTLTPTMTAGTRPMGRSGEGGKSGRPSITFPTAARRMDTLNDLLAASDLISLHCALSNETVQIINAECLQHIKPGAFLVNTGSTQLLDDCALKQLLIDGTIAGCALDGAEGPQWMEAWV</sequence>
<dbReference type="GO" id="GO:0000226">
    <property type="term" value="P:microtubule cytoskeleton organization"/>
    <property type="evidence" value="ECO:0007669"/>
    <property type="project" value="InterPro"/>
</dbReference>
<proteinExistence type="predicted"/>
<feature type="region of interest" description="Disordered" evidence="1">
    <location>
        <begin position="12"/>
        <end position="42"/>
    </location>
</feature>
<dbReference type="PANTHER" id="PTHR43254">
    <property type="entry name" value="C-TERMINAL BINDING PROTEIN AN-RELATED"/>
    <property type="match status" value="1"/>
</dbReference>
<evidence type="ECO:0000313" key="3">
    <source>
        <dbReference type="EMBL" id="KAF6157609.1"/>
    </source>
</evidence>
<dbReference type="Pfam" id="PF02826">
    <property type="entry name" value="2-Hacid_dh_C"/>
    <property type="match status" value="1"/>
</dbReference>
<reference evidence="3 4" key="1">
    <citation type="journal article" date="2020" name="IScience">
        <title>Genome Sequencing of the Endangered Kingdonia uniflora (Circaeasteraceae, Ranunculales) Reveals Potential Mechanisms of Evolutionary Specialization.</title>
        <authorList>
            <person name="Sun Y."/>
            <person name="Deng T."/>
            <person name="Zhang A."/>
            <person name="Moore M.J."/>
            <person name="Landis J.B."/>
            <person name="Lin N."/>
            <person name="Zhang H."/>
            <person name="Zhang X."/>
            <person name="Huang J."/>
            <person name="Zhang X."/>
            <person name="Sun H."/>
            <person name="Wang H."/>
        </authorList>
    </citation>
    <scope>NUCLEOTIDE SEQUENCE [LARGE SCALE GENOMIC DNA]</scope>
    <source>
        <strain evidence="3">TB1705</strain>
        <tissue evidence="3">Leaf</tissue>
    </source>
</reference>
<accession>A0A7J7MRP0</accession>